<evidence type="ECO:0000313" key="3">
    <source>
        <dbReference type="Proteomes" id="UP001142810"/>
    </source>
</evidence>
<proteinExistence type="predicted"/>
<feature type="transmembrane region" description="Helical" evidence="1">
    <location>
        <begin position="50"/>
        <end position="73"/>
    </location>
</feature>
<accession>A0ABT3P8M8</accession>
<keyword evidence="1" id="KW-0812">Transmembrane</keyword>
<dbReference type="EMBL" id="JAPFRD010000011">
    <property type="protein sequence ID" value="MCW8109127.1"/>
    <property type="molecule type" value="Genomic_DNA"/>
</dbReference>
<organism evidence="2 3">
    <name type="scientific">Alteromonas aquimaris</name>
    <dbReference type="NCBI Taxonomy" id="2998417"/>
    <lineage>
        <taxon>Bacteria</taxon>
        <taxon>Pseudomonadati</taxon>
        <taxon>Pseudomonadota</taxon>
        <taxon>Gammaproteobacteria</taxon>
        <taxon>Alteromonadales</taxon>
        <taxon>Alteromonadaceae</taxon>
        <taxon>Alteromonas/Salinimonas group</taxon>
        <taxon>Alteromonas</taxon>
    </lineage>
</organism>
<reference evidence="2" key="1">
    <citation type="submission" date="2022-11" db="EMBL/GenBank/DDBJ databases">
        <title>Alteromonas sp. nov., isolated from sea water of the Qingdao.</title>
        <authorList>
            <person name="Wang Q."/>
        </authorList>
    </citation>
    <scope>NUCLEOTIDE SEQUENCE</scope>
    <source>
        <strain evidence="2">ASW11-7</strain>
    </source>
</reference>
<evidence type="ECO:0000256" key="1">
    <source>
        <dbReference type="SAM" id="Phobius"/>
    </source>
</evidence>
<comment type="caution">
    <text evidence="2">The sequence shown here is derived from an EMBL/GenBank/DDBJ whole genome shotgun (WGS) entry which is preliminary data.</text>
</comment>
<keyword evidence="1" id="KW-0472">Membrane</keyword>
<name>A0ABT3P8M8_9ALTE</name>
<dbReference type="RefSeq" id="WP_265617875.1">
    <property type="nucleotide sequence ID" value="NZ_JAPFRD010000011.1"/>
</dbReference>
<gene>
    <name evidence="2" type="ORF">OPS25_11525</name>
</gene>
<protein>
    <submittedName>
        <fullName evidence="2">Uncharacterized protein</fullName>
    </submittedName>
</protein>
<sequence length="93" mass="10450">MSLFAMDSLDNLLSDSTIAFAFTAGFWRVSPSMMPRHNVARAQAVDVMELHQLFVGWEIFFGAIKAACAVSFIKISKQYGTHFRATPCLRYVI</sequence>
<dbReference type="Proteomes" id="UP001142810">
    <property type="component" value="Unassembled WGS sequence"/>
</dbReference>
<keyword evidence="3" id="KW-1185">Reference proteome</keyword>
<keyword evidence="1" id="KW-1133">Transmembrane helix</keyword>
<evidence type="ECO:0000313" key="2">
    <source>
        <dbReference type="EMBL" id="MCW8109127.1"/>
    </source>
</evidence>